<dbReference type="PATRIC" id="fig|665952.3.peg.1671"/>
<dbReference type="HOGENOM" id="CLU_1559911_0_0_9"/>
<dbReference type="Proteomes" id="UP000011747">
    <property type="component" value="Unassembled WGS sequence"/>
</dbReference>
<keyword evidence="3" id="KW-1185">Reference proteome</keyword>
<dbReference type="CDD" id="cd06588">
    <property type="entry name" value="PhnB_like"/>
    <property type="match status" value="1"/>
</dbReference>
<proteinExistence type="predicted"/>
<feature type="domain" description="Glyoxalase/fosfomycin resistance/dioxygenase" evidence="1">
    <location>
        <begin position="53"/>
        <end position="165"/>
    </location>
</feature>
<organism evidence="2 3">
    <name type="scientific">Bacillus smithii 7_3_47FAA</name>
    <dbReference type="NCBI Taxonomy" id="665952"/>
    <lineage>
        <taxon>Bacteria</taxon>
        <taxon>Bacillati</taxon>
        <taxon>Bacillota</taxon>
        <taxon>Bacilli</taxon>
        <taxon>Bacillales</taxon>
        <taxon>Bacillaceae</taxon>
        <taxon>Bacillus</taxon>
    </lineage>
</organism>
<dbReference type="Gene3D" id="3.10.180.10">
    <property type="entry name" value="2,3-Dihydroxybiphenyl 1,2-Dioxygenase, domain 1"/>
    <property type="match status" value="1"/>
</dbReference>
<accession>G9QKW1</accession>
<reference evidence="2 3" key="1">
    <citation type="submission" date="2011-09" db="EMBL/GenBank/DDBJ databases">
        <title>The Genome Sequence of Bacillus smithii 7_3_47FAA.</title>
        <authorList>
            <consortium name="The Broad Institute Genome Sequencing Platform"/>
            <person name="Earl A."/>
            <person name="Ward D."/>
            <person name="Feldgarden M."/>
            <person name="Gevers D."/>
            <person name="Daigneault M."/>
            <person name="Strauss J."/>
            <person name="Allen-Vercoe E."/>
            <person name="Young S.K."/>
            <person name="Zeng Q."/>
            <person name="Gargeya S."/>
            <person name="Fitzgerald M."/>
            <person name="Haas B."/>
            <person name="Abouelleil A."/>
            <person name="Alvarado L."/>
            <person name="Arachchi H.M."/>
            <person name="Berlin A."/>
            <person name="Brown A."/>
            <person name="Chapman S.B."/>
            <person name="Chen Z."/>
            <person name="Dunbar C."/>
            <person name="Freedman E."/>
            <person name="Gearin G."/>
            <person name="Goldberg J."/>
            <person name="Griggs A."/>
            <person name="Gujja S."/>
            <person name="Heiman D."/>
            <person name="Howarth C."/>
            <person name="Larson L."/>
            <person name="Lui A."/>
            <person name="MacDonald P.J.P."/>
            <person name="Montmayeur A."/>
            <person name="Murphy C."/>
            <person name="Neiman D."/>
            <person name="Pearson M."/>
            <person name="Priest M."/>
            <person name="Roberts A."/>
            <person name="Saif S."/>
            <person name="Shea T."/>
            <person name="Shenoy N."/>
            <person name="Sisk P."/>
            <person name="Stolte C."/>
            <person name="Sykes S."/>
            <person name="Wortman J."/>
            <person name="Nusbaum C."/>
            <person name="Birren B."/>
        </authorList>
    </citation>
    <scope>NUCLEOTIDE SEQUENCE [LARGE SCALE GENOMIC DNA]</scope>
    <source>
        <strain evidence="2 3">7_3_47FAA</strain>
    </source>
</reference>
<dbReference type="InterPro" id="IPR004360">
    <property type="entry name" value="Glyas_Fos-R_dOase_dom"/>
</dbReference>
<evidence type="ECO:0000259" key="1">
    <source>
        <dbReference type="Pfam" id="PF00903"/>
    </source>
</evidence>
<dbReference type="EMBL" id="ACWF01000087">
    <property type="protein sequence ID" value="EHL78181.1"/>
    <property type="molecule type" value="Genomic_DNA"/>
</dbReference>
<comment type="caution">
    <text evidence="2">The sequence shown here is derived from an EMBL/GenBank/DDBJ whole genome shotgun (WGS) entry which is preliminary data.</text>
</comment>
<evidence type="ECO:0000313" key="3">
    <source>
        <dbReference type="Proteomes" id="UP000011747"/>
    </source>
</evidence>
<dbReference type="SUPFAM" id="SSF54593">
    <property type="entry name" value="Glyoxalase/Bleomycin resistance protein/Dihydroxybiphenyl dioxygenase"/>
    <property type="match status" value="1"/>
</dbReference>
<dbReference type="Pfam" id="PF00903">
    <property type="entry name" value="Glyoxalase"/>
    <property type="match status" value="1"/>
</dbReference>
<dbReference type="AlphaFoldDB" id="G9QKW1"/>
<evidence type="ECO:0000313" key="2">
    <source>
        <dbReference type="EMBL" id="EHL78181.1"/>
    </source>
</evidence>
<dbReference type="PANTHER" id="PTHR33990:SF1">
    <property type="entry name" value="PROTEIN YJDN"/>
    <property type="match status" value="1"/>
</dbReference>
<protein>
    <recommendedName>
        <fullName evidence="1">Glyoxalase/fosfomycin resistance/dioxygenase domain-containing protein</fullName>
    </recommendedName>
</protein>
<dbReference type="InterPro" id="IPR028973">
    <property type="entry name" value="PhnB-like"/>
</dbReference>
<dbReference type="PANTHER" id="PTHR33990">
    <property type="entry name" value="PROTEIN YJDN-RELATED"/>
    <property type="match status" value="1"/>
</dbReference>
<name>G9QKW1_9BACI</name>
<dbReference type="InterPro" id="IPR029068">
    <property type="entry name" value="Glyas_Bleomycin-R_OHBP_Dase"/>
</dbReference>
<gene>
    <name evidence="2" type="ORF">HMPREF1015_01800</name>
</gene>
<sequence length="171" mass="19785">MKICLNYFISSIWQKKYKKAKSLNQIGSCYTETIASEWQRIKYEKRQSLYHCGKLSRGLNYYQEVLGGEIKNVQLADDVEMFKGHEGKCLHAKLHLGNSIIHFSDPFGRVEKGDNVKITIEFDSEEEIRKVYQSLVADGQAILELQDTFWGALHANVIDKYGIGWLLNYQK</sequence>